<dbReference type="EMBL" id="CABWIE010000004">
    <property type="protein sequence ID" value="VWL88164.1"/>
    <property type="molecule type" value="Genomic_DNA"/>
</dbReference>
<proteinExistence type="predicted"/>
<dbReference type="RefSeq" id="WP_152075860.1">
    <property type="nucleotide sequence ID" value="NZ_CAAKNU010000068.1"/>
</dbReference>
<keyword evidence="3" id="KW-1185">Reference proteome</keyword>
<dbReference type="SUPFAM" id="SSF52206">
    <property type="entry name" value="Hypothetical protein MTH538"/>
    <property type="match status" value="1"/>
</dbReference>
<dbReference type="Pfam" id="PF08937">
    <property type="entry name" value="ThsB_TIR"/>
    <property type="match status" value="1"/>
</dbReference>
<protein>
    <recommendedName>
        <fullName evidence="1">Thoeris protein ThsB TIR-like domain-containing protein</fullName>
    </recommendedName>
</protein>
<reference evidence="2 3" key="1">
    <citation type="submission" date="2019-10" db="EMBL/GenBank/DDBJ databases">
        <authorList>
            <person name="Wolf R A."/>
        </authorList>
    </citation>
    <scope>NUCLEOTIDE SEQUENCE [LARGE SCALE GENOMIC DNA]</scope>
    <source>
        <strain evidence="2">Collinsella_aerofaciens_MC2</strain>
    </source>
</reference>
<evidence type="ECO:0000313" key="2">
    <source>
        <dbReference type="EMBL" id="VWL88164.1"/>
    </source>
</evidence>
<evidence type="ECO:0000313" key="3">
    <source>
        <dbReference type="Proteomes" id="UP000361836"/>
    </source>
</evidence>
<dbReference type="InterPro" id="IPR036490">
    <property type="entry name" value="ThsB_TIR-like_sf"/>
</dbReference>
<evidence type="ECO:0000259" key="1">
    <source>
        <dbReference type="Pfam" id="PF08937"/>
    </source>
</evidence>
<dbReference type="AlphaFoldDB" id="A0A5K1IL87"/>
<gene>
    <name evidence="2" type="ORF">KCJAJFAP_01582</name>
</gene>
<sequence>MSLRDYHILISHSWDYSDDYRTLKSWLDSAGYFKWSDYSVPIENPIDAKSRAELKQRIANRISCCSCVIVLSGMYVAYSEWIDFEIETALRYNKPIIGVRPRGQLRVPDAVSSNADIMVGWTRDGIVSAVRQYAL</sequence>
<dbReference type="InterPro" id="IPR015032">
    <property type="entry name" value="ThsB__TIR-like_domain"/>
</dbReference>
<name>A0A5K1IL87_9ACTN</name>
<feature type="domain" description="Thoeris protein ThsB TIR-like" evidence="1">
    <location>
        <begin position="10"/>
        <end position="104"/>
    </location>
</feature>
<dbReference type="Gene3D" id="3.40.50.9200">
    <property type="entry name" value="Hypothetical protein MTH538"/>
    <property type="match status" value="1"/>
</dbReference>
<dbReference type="Proteomes" id="UP000361836">
    <property type="component" value="Unassembled WGS sequence"/>
</dbReference>
<organism evidence="2 3">
    <name type="scientific">Collinsella aerofaciens</name>
    <dbReference type="NCBI Taxonomy" id="74426"/>
    <lineage>
        <taxon>Bacteria</taxon>
        <taxon>Bacillati</taxon>
        <taxon>Actinomycetota</taxon>
        <taxon>Coriobacteriia</taxon>
        <taxon>Coriobacteriales</taxon>
        <taxon>Coriobacteriaceae</taxon>
        <taxon>Collinsella</taxon>
    </lineage>
</organism>
<accession>A0A5K1IL87</accession>